<dbReference type="EMBL" id="VLNT01000022">
    <property type="protein sequence ID" value="TSD55552.1"/>
    <property type="molecule type" value="Genomic_DNA"/>
</dbReference>
<gene>
    <name evidence="1" type="ORF">FNM00_16710</name>
</gene>
<dbReference type="RefSeq" id="WP_143914680.1">
    <property type="nucleotide sequence ID" value="NZ_VLNT01000022.1"/>
</dbReference>
<proteinExistence type="predicted"/>
<dbReference type="OrthoDB" id="3747640at2"/>
<protein>
    <recommendedName>
        <fullName evidence="3">Nuclear transport factor 2 family protein</fullName>
    </recommendedName>
</protein>
<name>A0A554RNE8_9ACTN</name>
<dbReference type="Proteomes" id="UP000316988">
    <property type="component" value="Unassembled WGS sequence"/>
</dbReference>
<evidence type="ECO:0008006" key="3">
    <source>
        <dbReference type="Google" id="ProtNLM"/>
    </source>
</evidence>
<evidence type="ECO:0000313" key="1">
    <source>
        <dbReference type="EMBL" id="TSD55552.1"/>
    </source>
</evidence>
<accession>A0A554RNE8</accession>
<organism evidence="1 2">
    <name type="scientific">Aeromicrobium piscarium</name>
    <dbReference type="NCBI Taxonomy" id="2590901"/>
    <lineage>
        <taxon>Bacteria</taxon>
        <taxon>Bacillati</taxon>
        <taxon>Actinomycetota</taxon>
        <taxon>Actinomycetes</taxon>
        <taxon>Propionibacteriales</taxon>
        <taxon>Nocardioidaceae</taxon>
        <taxon>Aeromicrobium</taxon>
    </lineage>
</organism>
<dbReference type="AlphaFoldDB" id="A0A554RNE8"/>
<reference evidence="1 2" key="1">
    <citation type="submission" date="2019-07" db="EMBL/GenBank/DDBJ databases">
        <authorList>
            <person name="Zhao L.H."/>
        </authorList>
    </citation>
    <scope>NUCLEOTIDE SEQUENCE [LARGE SCALE GENOMIC DNA]</scope>
    <source>
        <strain evidence="1 2">Co35</strain>
    </source>
</reference>
<sequence length="137" mass="15304">MDDLLAAILVLLPRSGAGDPCRVLDGLDLHRAVAYARLDPDGVTAQYAERAQTDDIATAEDYRRRGVRIEGGRVERQSCEEADGRLRVSERLGPAVAVLPDGERQALPREPWQEREVRLVVEHGRWRIASVRDPVVE</sequence>
<keyword evidence="2" id="KW-1185">Reference proteome</keyword>
<comment type="caution">
    <text evidence="1">The sequence shown here is derived from an EMBL/GenBank/DDBJ whole genome shotgun (WGS) entry which is preliminary data.</text>
</comment>
<evidence type="ECO:0000313" key="2">
    <source>
        <dbReference type="Proteomes" id="UP000316988"/>
    </source>
</evidence>